<dbReference type="EMBL" id="LSSL01000145">
    <property type="protein sequence ID" value="OLY85342.1"/>
    <property type="molecule type" value="Genomic_DNA"/>
</dbReference>
<organism evidence="7 8">
    <name type="scientific">Smittium mucronatum</name>
    <dbReference type="NCBI Taxonomy" id="133383"/>
    <lineage>
        <taxon>Eukaryota</taxon>
        <taxon>Fungi</taxon>
        <taxon>Fungi incertae sedis</taxon>
        <taxon>Zoopagomycota</taxon>
        <taxon>Kickxellomycotina</taxon>
        <taxon>Harpellomycetes</taxon>
        <taxon>Harpellales</taxon>
        <taxon>Legeriomycetaceae</taxon>
        <taxon>Smittium</taxon>
    </lineage>
</organism>
<dbReference type="PANTHER" id="PTHR33572:SF18">
    <property type="entry name" value="SPORE DEVELOPMENT REGULATOR VOSA"/>
    <property type="match status" value="1"/>
</dbReference>
<dbReference type="PROSITE" id="PS51821">
    <property type="entry name" value="VELVET"/>
    <property type="match status" value="1"/>
</dbReference>
<dbReference type="STRING" id="133383.A0A1R0H809"/>
<dbReference type="Pfam" id="PF11754">
    <property type="entry name" value="Velvet"/>
    <property type="match status" value="2"/>
</dbReference>
<feature type="compositionally biased region" description="Basic and acidic residues" evidence="5">
    <location>
        <begin position="412"/>
        <end position="422"/>
    </location>
</feature>
<feature type="domain" description="Velvet" evidence="6">
    <location>
        <begin position="19"/>
        <end position="194"/>
    </location>
</feature>
<dbReference type="PANTHER" id="PTHR33572">
    <property type="entry name" value="SPORE DEVELOPMENT REGULATOR VOSA"/>
    <property type="match status" value="1"/>
</dbReference>
<dbReference type="AlphaFoldDB" id="A0A1R0H809"/>
<dbReference type="OrthoDB" id="5599552at2759"/>
<dbReference type="InterPro" id="IPR038491">
    <property type="entry name" value="Velvet_dom_sf"/>
</dbReference>
<dbReference type="Gene3D" id="2.60.40.3960">
    <property type="entry name" value="Velvet domain"/>
    <property type="match status" value="1"/>
</dbReference>
<evidence type="ECO:0000256" key="3">
    <source>
        <dbReference type="ARBA" id="ARBA00023163"/>
    </source>
</evidence>
<dbReference type="InterPro" id="IPR037525">
    <property type="entry name" value="Velvet_dom"/>
</dbReference>
<keyword evidence="2" id="KW-0805">Transcription regulation</keyword>
<evidence type="ECO:0000259" key="6">
    <source>
        <dbReference type="PROSITE" id="PS51821"/>
    </source>
</evidence>
<gene>
    <name evidence="7" type="ORF">AYI68_g470</name>
</gene>
<proteinExistence type="predicted"/>
<feature type="region of interest" description="Disordered" evidence="5">
    <location>
        <begin position="504"/>
        <end position="523"/>
    </location>
</feature>
<keyword evidence="8" id="KW-1185">Reference proteome</keyword>
<dbReference type="Proteomes" id="UP000187455">
    <property type="component" value="Unassembled WGS sequence"/>
</dbReference>
<feature type="compositionally biased region" description="Basic and acidic residues" evidence="5">
    <location>
        <begin position="388"/>
        <end position="404"/>
    </location>
</feature>
<sequence length="671" mass="77594">MEDVVSFQFTQVKQNNSHRDQISFELKIRQQPEHSRMCGVGEKADRRPIDPPPIIQLEVFDPTLPGNRRQFLHNPYYFMYTTLVSSNGNEELSILPDRKARTITGSSVSSLSFLRDDTGKDGAFFVFPDLSVRCEGVYKLKFLLFEIVGSTVYFCKSAISSKFTVYSAKKFPGMDESTPLTRLFAEQGLKIRVRKEQKPSKIRGDRNRQLNLVPDSSENFYRKPAYDSESHPMSQIGYAPLSATEARKSRLDYGSPHGSNMDGSYFDYRPPRGSSRSYDINSHGYYLPGPKNYLSEKRSSFRDHQDRASGIDNRLDYNRGDLVTQTMDLERGNLRYIKESEDSRPYVGYKNSERFVESNESNAQDKYDLIRYRGSDQVEQSVDFRNSKNRDFDYHPRRNHEYDSVRMSGRNQENKTVSRDEYQPYSSNRAIQGDEFRQSGPFRNSEYIPDLRNDEFPVGYRISNPPLVLQDKIQDNYRFGRANLDNQNGVVYNSQFEFGVTNRSPKGMIKRHTSGDDRRRHPYEDNYERVGYPREDSRRSPVVIRDGSNRYFYNDKKYVPEPSIPNIYEEYSADLGFYNSRSKASVISNTHSKKRNVNTMVDFRDPDFESNKRISTTEKGAIESGNGKRLGHTIKEHGVSSRSESPKIRRITVNDLLINDNSTNSSPRIGP</sequence>
<reference evidence="7 8" key="1">
    <citation type="journal article" date="2016" name="Mol. Biol. Evol.">
        <title>Genome-Wide Survey of Gut Fungi (Harpellales) Reveals the First Horizontally Transferred Ubiquitin Gene from a Mosquito Host.</title>
        <authorList>
            <person name="Wang Y."/>
            <person name="White M.M."/>
            <person name="Kvist S."/>
            <person name="Moncalvo J.M."/>
        </authorList>
    </citation>
    <scope>NUCLEOTIDE SEQUENCE [LARGE SCALE GENOMIC DNA]</scope>
    <source>
        <strain evidence="7 8">ALG-7-W6</strain>
    </source>
</reference>
<dbReference type="InterPro" id="IPR021740">
    <property type="entry name" value="Velvet"/>
</dbReference>
<dbReference type="GO" id="GO:0005634">
    <property type="term" value="C:nucleus"/>
    <property type="evidence" value="ECO:0007669"/>
    <property type="project" value="UniProtKB-SubCell"/>
</dbReference>
<evidence type="ECO:0000256" key="2">
    <source>
        <dbReference type="ARBA" id="ARBA00023015"/>
    </source>
</evidence>
<evidence type="ECO:0000313" key="7">
    <source>
        <dbReference type="EMBL" id="OLY85342.1"/>
    </source>
</evidence>
<evidence type="ECO:0000256" key="1">
    <source>
        <dbReference type="ARBA" id="ARBA00004123"/>
    </source>
</evidence>
<name>A0A1R0H809_9FUNG</name>
<accession>A0A1R0H809</accession>
<feature type="region of interest" description="Disordered" evidence="5">
    <location>
        <begin position="388"/>
        <end position="422"/>
    </location>
</feature>
<keyword evidence="4" id="KW-0539">Nucleus</keyword>
<feature type="compositionally biased region" description="Basic and acidic residues" evidence="5">
    <location>
        <begin position="513"/>
        <end position="523"/>
    </location>
</feature>
<comment type="subcellular location">
    <subcellularLocation>
        <location evidence="1">Nucleus</location>
    </subcellularLocation>
</comment>
<keyword evidence="3" id="KW-0804">Transcription</keyword>
<protein>
    <recommendedName>
        <fullName evidence="6">Velvet domain-containing protein</fullName>
    </recommendedName>
</protein>
<evidence type="ECO:0000256" key="4">
    <source>
        <dbReference type="ARBA" id="ARBA00023242"/>
    </source>
</evidence>
<evidence type="ECO:0000313" key="8">
    <source>
        <dbReference type="Proteomes" id="UP000187455"/>
    </source>
</evidence>
<comment type="caution">
    <text evidence="7">The sequence shown here is derived from an EMBL/GenBank/DDBJ whole genome shotgun (WGS) entry which is preliminary data.</text>
</comment>
<evidence type="ECO:0000256" key="5">
    <source>
        <dbReference type="SAM" id="MobiDB-lite"/>
    </source>
</evidence>